<dbReference type="PANTHER" id="PTHR30055">
    <property type="entry name" value="HTH-TYPE TRANSCRIPTIONAL REGULATOR RUTR"/>
    <property type="match status" value="1"/>
</dbReference>
<evidence type="ECO:0000256" key="1">
    <source>
        <dbReference type="ARBA" id="ARBA00023015"/>
    </source>
</evidence>
<dbReference type="InterPro" id="IPR009057">
    <property type="entry name" value="Homeodomain-like_sf"/>
</dbReference>
<dbReference type="PANTHER" id="PTHR30055:SF234">
    <property type="entry name" value="HTH-TYPE TRANSCRIPTIONAL REGULATOR BETI"/>
    <property type="match status" value="1"/>
</dbReference>
<proteinExistence type="predicted"/>
<accession>A0A930UYX5</accession>
<dbReference type="GO" id="GO:0003700">
    <property type="term" value="F:DNA-binding transcription factor activity"/>
    <property type="evidence" value="ECO:0007669"/>
    <property type="project" value="TreeGrafter"/>
</dbReference>
<dbReference type="PROSITE" id="PS50977">
    <property type="entry name" value="HTH_TETR_2"/>
    <property type="match status" value="1"/>
</dbReference>
<dbReference type="SUPFAM" id="SSF46689">
    <property type="entry name" value="Homeodomain-like"/>
    <property type="match status" value="1"/>
</dbReference>
<dbReference type="Gene3D" id="1.10.357.10">
    <property type="entry name" value="Tetracycline Repressor, domain 2"/>
    <property type="match status" value="1"/>
</dbReference>
<evidence type="ECO:0000256" key="4">
    <source>
        <dbReference type="PROSITE-ProRule" id="PRU00335"/>
    </source>
</evidence>
<dbReference type="InterPro" id="IPR001647">
    <property type="entry name" value="HTH_TetR"/>
</dbReference>
<evidence type="ECO:0000313" key="6">
    <source>
        <dbReference type="EMBL" id="MBF4162656.1"/>
    </source>
</evidence>
<sequence length="183" mass="20007">MRADAQRNRDRIVEVAREVFREQGYDASLDLVAKQAGVGAGTLYRHFPTRDTLVDAIMQSWVDRVQEAAEKSRAHEGEDRERLLDWFERYVALISLHKGGPAKITSAMGVEGSPIATKCQVLKNASAEVLGVLEERGALRPDVDTVQVCRLVGGVATIADQSDVDPAAVHSMLEVIADGLLVR</sequence>
<keyword evidence="7" id="KW-1185">Reference proteome</keyword>
<dbReference type="EMBL" id="JADIVZ010000006">
    <property type="protein sequence ID" value="MBF4162656.1"/>
    <property type="molecule type" value="Genomic_DNA"/>
</dbReference>
<evidence type="ECO:0000259" key="5">
    <source>
        <dbReference type="PROSITE" id="PS50977"/>
    </source>
</evidence>
<protein>
    <submittedName>
        <fullName evidence="6">TetR/AcrR family transcriptional regulator</fullName>
    </submittedName>
</protein>
<dbReference type="RefSeq" id="WP_194503915.1">
    <property type="nucleotide sequence ID" value="NZ_JADIVZ010000006.1"/>
</dbReference>
<keyword evidence="1" id="KW-0805">Transcription regulation</keyword>
<organism evidence="6 7">
    <name type="scientific">Nocardioides acrostichi</name>
    <dbReference type="NCBI Taxonomy" id="2784339"/>
    <lineage>
        <taxon>Bacteria</taxon>
        <taxon>Bacillati</taxon>
        <taxon>Actinomycetota</taxon>
        <taxon>Actinomycetes</taxon>
        <taxon>Propionibacteriales</taxon>
        <taxon>Nocardioidaceae</taxon>
        <taxon>Nocardioides</taxon>
    </lineage>
</organism>
<gene>
    <name evidence="6" type="ORF">ISG29_13240</name>
</gene>
<dbReference type="Pfam" id="PF00440">
    <property type="entry name" value="TetR_N"/>
    <property type="match status" value="1"/>
</dbReference>
<comment type="caution">
    <text evidence="6">The sequence shown here is derived from an EMBL/GenBank/DDBJ whole genome shotgun (WGS) entry which is preliminary data.</text>
</comment>
<evidence type="ECO:0000313" key="7">
    <source>
        <dbReference type="Proteomes" id="UP000656804"/>
    </source>
</evidence>
<dbReference type="PRINTS" id="PR00455">
    <property type="entry name" value="HTHTETR"/>
</dbReference>
<dbReference type="Pfam" id="PF21597">
    <property type="entry name" value="TetR_C_43"/>
    <property type="match status" value="1"/>
</dbReference>
<evidence type="ECO:0000256" key="2">
    <source>
        <dbReference type="ARBA" id="ARBA00023125"/>
    </source>
</evidence>
<dbReference type="GO" id="GO:0000976">
    <property type="term" value="F:transcription cis-regulatory region binding"/>
    <property type="evidence" value="ECO:0007669"/>
    <property type="project" value="TreeGrafter"/>
</dbReference>
<reference evidence="6" key="1">
    <citation type="submission" date="2020-11" db="EMBL/GenBank/DDBJ databases">
        <title>Nocardioides sp. CBS4Y-1, whole genome shotgun sequence.</title>
        <authorList>
            <person name="Tuo L."/>
        </authorList>
    </citation>
    <scope>NUCLEOTIDE SEQUENCE</scope>
    <source>
        <strain evidence="6">CBS4Y-1</strain>
    </source>
</reference>
<dbReference type="Proteomes" id="UP000656804">
    <property type="component" value="Unassembled WGS sequence"/>
</dbReference>
<feature type="DNA-binding region" description="H-T-H motif" evidence="4">
    <location>
        <begin position="28"/>
        <end position="47"/>
    </location>
</feature>
<dbReference type="AlphaFoldDB" id="A0A930UYX5"/>
<dbReference type="InterPro" id="IPR050109">
    <property type="entry name" value="HTH-type_TetR-like_transc_reg"/>
</dbReference>
<name>A0A930UYX5_9ACTN</name>
<keyword evidence="2 4" id="KW-0238">DNA-binding</keyword>
<keyword evidence="3" id="KW-0804">Transcription</keyword>
<feature type="domain" description="HTH tetR-type" evidence="5">
    <location>
        <begin position="6"/>
        <end position="65"/>
    </location>
</feature>
<dbReference type="InterPro" id="IPR049445">
    <property type="entry name" value="TetR_SbtR-like_C"/>
</dbReference>
<evidence type="ECO:0000256" key="3">
    <source>
        <dbReference type="ARBA" id="ARBA00023163"/>
    </source>
</evidence>